<evidence type="ECO:0000256" key="1">
    <source>
        <dbReference type="ARBA" id="ARBA00004141"/>
    </source>
</evidence>
<comment type="subcellular location">
    <subcellularLocation>
        <location evidence="1 9">Membrane</location>
        <topology evidence="1 9">Multi-pass membrane protein</topology>
    </subcellularLocation>
</comment>
<dbReference type="Gene3D" id="1.20.1280.290">
    <property type="match status" value="2"/>
</dbReference>
<dbReference type="SMART" id="SM00679">
    <property type="entry name" value="CTNS"/>
    <property type="match status" value="2"/>
</dbReference>
<feature type="transmembrane region" description="Helical" evidence="11">
    <location>
        <begin position="115"/>
        <end position="132"/>
    </location>
</feature>
<evidence type="ECO:0000256" key="9">
    <source>
        <dbReference type="PIRNR" id="PIRNR023381"/>
    </source>
</evidence>
<keyword evidence="6 9" id="KW-0472">Membrane</keyword>
<dbReference type="Pfam" id="PF04193">
    <property type="entry name" value="PQ-loop"/>
    <property type="match status" value="2"/>
</dbReference>
<evidence type="ECO:0000256" key="3">
    <source>
        <dbReference type="ARBA" id="ARBA00022692"/>
    </source>
</evidence>
<evidence type="ECO:0000256" key="4">
    <source>
        <dbReference type="ARBA" id="ARBA00022737"/>
    </source>
</evidence>
<feature type="transmembrane region" description="Helical" evidence="11">
    <location>
        <begin position="82"/>
        <end position="103"/>
    </location>
</feature>
<evidence type="ECO:0000256" key="2">
    <source>
        <dbReference type="ARBA" id="ARBA00022448"/>
    </source>
</evidence>
<dbReference type="EMBL" id="LR899009">
    <property type="protein sequence ID" value="CAD7078824.1"/>
    <property type="molecule type" value="Genomic_DNA"/>
</dbReference>
<comment type="similarity">
    <text evidence="7 9">Belongs to the MPDU1 (TC 2.A.43.3) family.</text>
</comment>
<feature type="region of interest" description="Disordered" evidence="10">
    <location>
        <begin position="248"/>
        <end position="272"/>
    </location>
</feature>
<dbReference type="GO" id="GO:0016020">
    <property type="term" value="C:membrane"/>
    <property type="evidence" value="ECO:0007669"/>
    <property type="project" value="UniProtKB-SubCell"/>
</dbReference>
<sequence>MLAFFGSRELILEMVELMNGILSRVIGENCTERYLVDYDFFDGECFKVILSKGLGFGIIGGSLLVKVPQIVKILSNKSAEGINLFSVLLDLFAITCHVSYSFVNGFPFTAWGDGTFLGMQTAAIAALILFYGGSLLKSILFVLLYVGACFVLMGGLTPIEYLWSMQALNIPVLVLGKLSQAWTNFQNKSTGQLSAATCFMLFAGSVARIFTSVQETGDFMMVLTYSVSTFANGVIVSQMLYYWNKPTKAKQGKNKQNKTSTKQSKSKSKKAD</sequence>
<dbReference type="InParanoid" id="A0A7R8YQV6"/>
<keyword evidence="4" id="KW-0677">Repeat</keyword>
<reference evidence="12 13" key="1">
    <citation type="submission" date="2020-11" db="EMBL/GenBank/DDBJ databases">
        <authorList>
            <person name="Wallbank WR R."/>
            <person name="Pardo Diaz C."/>
            <person name="Kozak K."/>
            <person name="Martin S."/>
            <person name="Jiggins C."/>
            <person name="Moest M."/>
            <person name="Warren A I."/>
            <person name="Generalovic N T."/>
            <person name="Byers J.R.P. K."/>
            <person name="Montejo-Kovacevich G."/>
            <person name="Yen C E."/>
        </authorList>
    </citation>
    <scope>NUCLEOTIDE SEQUENCE [LARGE SCALE GENOMIC DNA]</scope>
</reference>
<keyword evidence="2" id="KW-0813">Transport</keyword>
<dbReference type="OrthoDB" id="271506at2759"/>
<dbReference type="PIRSF" id="PIRSF023381">
    <property type="entry name" value="MannP-dilichol_defect-1p"/>
    <property type="match status" value="1"/>
</dbReference>
<dbReference type="AlphaFoldDB" id="A0A7R8YQV6"/>
<dbReference type="FunFam" id="1.20.1280.290:FF:000031">
    <property type="entry name" value="Mannose-P-dolichol utilization defect 1"/>
    <property type="match status" value="1"/>
</dbReference>
<evidence type="ECO:0000256" key="5">
    <source>
        <dbReference type="ARBA" id="ARBA00022989"/>
    </source>
</evidence>
<dbReference type="FunCoup" id="A0A7R8YQV6">
    <property type="interactions" value="729"/>
</dbReference>
<evidence type="ECO:0000256" key="8">
    <source>
        <dbReference type="ARBA" id="ARBA00067517"/>
    </source>
</evidence>
<proteinExistence type="inferred from homology"/>
<dbReference type="PANTHER" id="PTHR12226:SF2">
    <property type="entry name" value="MANNOSE-P-DOLICHOL UTILIZATION DEFECT 1 PROTEIN"/>
    <property type="match status" value="1"/>
</dbReference>
<organism evidence="12 13">
    <name type="scientific">Hermetia illucens</name>
    <name type="common">Black soldier fly</name>
    <dbReference type="NCBI Taxonomy" id="343691"/>
    <lineage>
        <taxon>Eukaryota</taxon>
        <taxon>Metazoa</taxon>
        <taxon>Ecdysozoa</taxon>
        <taxon>Arthropoda</taxon>
        <taxon>Hexapoda</taxon>
        <taxon>Insecta</taxon>
        <taxon>Pterygota</taxon>
        <taxon>Neoptera</taxon>
        <taxon>Endopterygota</taxon>
        <taxon>Diptera</taxon>
        <taxon>Brachycera</taxon>
        <taxon>Stratiomyomorpha</taxon>
        <taxon>Stratiomyidae</taxon>
        <taxon>Hermetiinae</taxon>
        <taxon>Hermetia</taxon>
    </lineage>
</organism>
<dbReference type="GO" id="GO:0009312">
    <property type="term" value="P:oligosaccharide biosynthetic process"/>
    <property type="evidence" value="ECO:0007669"/>
    <property type="project" value="TreeGrafter"/>
</dbReference>
<evidence type="ECO:0000313" key="12">
    <source>
        <dbReference type="EMBL" id="CAD7078824.1"/>
    </source>
</evidence>
<keyword evidence="3 9" id="KW-0812">Transmembrane</keyword>
<dbReference type="InterPro" id="IPR006603">
    <property type="entry name" value="PQ-loop_rpt"/>
</dbReference>
<protein>
    <recommendedName>
        <fullName evidence="8 9">Mannose-P-dolichol utilization defect 1 protein homolog</fullName>
    </recommendedName>
</protein>
<evidence type="ECO:0000256" key="6">
    <source>
        <dbReference type="ARBA" id="ARBA00023136"/>
    </source>
</evidence>
<dbReference type="InterPro" id="IPR016817">
    <property type="entry name" value="MannP-dilichol_defect-1"/>
</dbReference>
<keyword evidence="5 9" id="KW-1133">Transmembrane helix</keyword>
<name>A0A7R8YQV6_HERIL</name>
<gene>
    <name evidence="12" type="ORF">HERILL_LOCUS2072</name>
</gene>
<evidence type="ECO:0000256" key="11">
    <source>
        <dbReference type="SAM" id="Phobius"/>
    </source>
</evidence>
<dbReference type="Proteomes" id="UP000594454">
    <property type="component" value="Chromosome 1"/>
</dbReference>
<accession>A0A7R8YQV6</accession>
<feature type="transmembrane region" description="Helical" evidence="11">
    <location>
        <begin position="222"/>
        <end position="243"/>
    </location>
</feature>
<dbReference type="PANTHER" id="PTHR12226">
    <property type="entry name" value="MANNOSE-P-DOLICHOL UTILIZATION DEFECT 1 LEC35 -RELATED"/>
    <property type="match status" value="1"/>
</dbReference>
<evidence type="ECO:0000256" key="10">
    <source>
        <dbReference type="SAM" id="MobiDB-lite"/>
    </source>
</evidence>
<keyword evidence="13" id="KW-1185">Reference proteome</keyword>
<dbReference type="FunFam" id="1.20.1280.290:FF:000006">
    <property type="entry name" value="mannose-P-dolichol utilization defect 1 protein"/>
    <property type="match status" value="1"/>
</dbReference>
<evidence type="ECO:0000256" key="7">
    <source>
        <dbReference type="ARBA" id="ARBA00038475"/>
    </source>
</evidence>
<evidence type="ECO:0000313" key="13">
    <source>
        <dbReference type="Proteomes" id="UP000594454"/>
    </source>
</evidence>
<feature type="transmembrane region" description="Helical" evidence="11">
    <location>
        <begin position="139"/>
        <end position="156"/>
    </location>
</feature>